<evidence type="ECO:0000313" key="2">
    <source>
        <dbReference type="Proteomes" id="UP001652583"/>
    </source>
</evidence>
<keyword evidence="2" id="KW-1185">Reference proteome</keyword>
<feature type="non-terminal residue" evidence="3">
    <location>
        <position position="1"/>
    </location>
</feature>
<keyword evidence="1" id="KW-0175">Coiled coil</keyword>
<sequence length="295" mass="34315">ANVEFEDVELRDLRSNNYQLEGIFSVGEKSPYDGNDLALVRERILSCLHDSCPFSVSPKSRLRSCARLSRKHLFFFPENKKALEDKCNALRSVKNTKETKVKQLKEKAHNLEEFYEQRKVPTKKEAENDTVNWQQRRISWQLQIAVHEKNAQDNEIKTQIWDREMVEQGRDVAYLKYRLDRMEAKRLPEGYTRQKPMAARPEMQNLPRRGQSGSWRPPPLTGRFCMPYPRNAPPPWTIRHIHLLNLGGPGATQNPSTCNTWRLLWRRNGAVCRKADIALQQKCPVHSPRAGICEA</sequence>
<dbReference type="GeneID" id="128313745"/>
<evidence type="ECO:0000256" key="1">
    <source>
        <dbReference type="SAM" id="Coils"/>
    </source>
</evidence>
<reference evidence="3" key="1">
    <citation type="submission" date="2025-08" db="UniProtKB">
        <authorList>
            <consortium name="RefSeq"/>
        </authorList>
    </citation>
    <scope>IDENTIFICATION</scope>
    <source>
        <tissue evidence="3">Blood</tissue>
    </source>
</reference>
<name>A0ABM3PE10_ACIJB</name>
<dbReference type="RefSeq" id="XP_053069897.1">
    <property type="nucleotide sequence ID" value="XM_053213922.1"/>
</dbReference>
<evidence type="ECO:0000313" key="3">
    <source>
        <dbReference type="RefSeq" id="XP_053069897.1"/>
    </source>
</evidence>
<feature type="coiled-coil region" evidence="1">
    <location>
        <begin position="80"/>
        <end position="114"/>
    </location>
</feature>
<organism evidence="2 3">
    <name type="scientific">Acinonyx jubatus</name>
    <name type="common">Cheetah</name>
    <dbReference type="NCBI Taxonomy" id="32536"/>
    <lineage>
        <taxon>Eukaryota</taxon>
        <taxon>Metazoa</taxon>
        <taxon>Chordata</taxon>
        <taxon>Craniata</taxon>
        <taxon>Vertebrata</taxon>
        <taxon>Euteleostomi</taxon>
        <taxon>Mammalia</taxon>
        <taxon>Eutheria</taxon>
        <taxon>Laurasiatheria</taxon>
        <taxon>Carnivora</taxon>
        <taxon>Feliformia</taxon>
        <taxon>Felidae</taxon>
        <taxon>Felinae</taxon>
        <taxon>Acinonyx</taxon>
    </lineage>
</organism>
<accession>A0ABM3PE10</accession>
<dbReference type="Proteomes" id="UP001652583">
    <property type="component" value="Unplaced"/>
</dbReference>
<protein>
    <submittedName>
        <fullName evidence="3">Transport and Golgi organization protein 1 homolog</fullName>
    </submittedName>
</protein>
<gene>
    <name evidence="3" type="primary">LOC128313745</name>
</gene>
<proteinExistence type="predicted"/>